<organism evidence="1 2">
    <name type="scientific">Bodo saltans</name>
    <name type="common">Flagellated protozoan</name>
    <dbReference type="NCBI Taxonomy" id="75058"/>
    <lineage>
        <taxon>Eukaryota</taxon>
        <taxon>Discoba</taxon>
        <taxon>Euglenozoa</taxon>
        <taxon>Kinetoplastea</taxon>
        <taxon>Metakinetoplastina</taxon>
        <taxon>Eubodonida</taxon>
        <taxon>Bodonidae</taxon>
        <taxon>Bodo</taxon>
    </lineage>
</organism>
<feature type="non-terminal residue" evidence="1">
    <location>
        <position position="1"/>
    </location>
</feature>
<sequence>EREASLAQRVAELEAEVAGSHSSGEREAQLTGRISELQTTLDASRSVAVDCDGGVVGAISQERFNAVREKQEKWKRQVKSIIEKDAVERSALEAQVIALEGMLRTLQTSREELAADFAVVAKLKSEAIRSNESLKGSLQLALEKMAELEMFRTRVMESARDAVGKRVC</sequence>
<name>A0A0S4JMW9_BODSA</name>
<evidence type="ECO:0000313" key="2">
    <source>
        <dbReference type="Proteomes" id="UP000051952"/>
    </source>
</evidence>
<gene>
    <name evidence="1" type="ORF">BSAL_02545</name>
</gene>
<keyword evidence="2" id="KW-1185">Reference proteome</keyword>
<dbReference type="AlphaFoldDB" id="A0A0S4JMW9"/>
<dbReference type="Proteomes" id="UP000051952">
    <property type="component" value="Unassembled WGS sequence"/>
</dbReference>
<evidence type="ECO:0000313" key="1">
    <source>
        <dbReference type="EMBL" id="CUG92001.1"/>
    </source>
</evidence>
<reference evidence="2" key="1">
    <citation type="submission" date="2015-09" db="EMBL/GenBank/DDBJ databases">
        <authorList>
            <consortium name="Pathogen Informatics"/>
        </authorList>
    </citation>
    <scope>NUCLEOTIDE SEQUENCE [LARGE SCALE GENOMIC DNA]</scope>
    <source>
        <strain evidence="2">Lake Konstanz</strain>
    </source>
</reference>
<protein>
    <submittedName>
        <fullName evidence="1">Uncharacterized protein</fullName>
    </submittedName>
</protein>
<accession>A0A0S4JMW9</accession>
<dbReference type="VEuPathDB" id="TriTrypDB:BSAL_02545"/>
<dbReference type="EMBL" id="CYKH01001990">
    <property type="protein sequence ID" value="CUG92001.1"/>
    <property type="molecule type" value="Genomic_DNA"/>
</dbReference>
<proteinExistence type="predicted"/>